<accession>A0AAV5EMV0</accession>
<dbReference type="AlphaFoldDB" id="A0AAV5EMV0"/>
<reference evidence="4" key="2">
    <citation type="submission" date="2021-12" db="EMBL/GenBank/DDBJ databases">
        <title>Resequencing data analysis of finger millet.</title>
        <authorList>
            <person name="Hatakeyama M."/>
            <person name="Aluri S."/>
            <person name="Balachadran M.T."/>
            <person name="Sivarajan S.R."/>
            <person name="Poveda L."/>
            <person name="Shimizu-Inatsugi R."/>
            <person name="Schlapbach R."/>
            <person name="Sreeman S.M."/>
            <person name="Shimizu K.K."/>
        </authorList>
    </citation>
    <scope>NUCLEOTIDE SEQUENCE</scope>
</reference>
<dbReference type="EMBL" id="BQKI01000076">
    <property type="protein sequence ID" value="GJN24093.1"/>
    <property type="molecule type" value="Genomic_DNA"/>
</dbReference>
<proteinExistence type="predicted"/>
<feature type="domain" description="PIR2-like helical" evidence="3">
    <location>
        <begin position="33"/>
        <end position="144"/>
    </location>
</feature>
<gene>
    <name evidence="4" type="primary">gb11810</name>
    <name evidence="4" type="ORF">PR202_gb11810</name>
</gene>
<evidence type="ECO:0000259" key="2">
    <source>
        <dbReference type="Pfam" id="PF12274"/>
    </source>
</evidence>
<feature type="domain" description="PIR2-like helical" evidence="3">
    <location>
        <begin position="265"/>
        <end position="381"/>
    </location>
</feature>
<name>A0AAV5EMV0_ELECO</name>
<feature type="region of interest" description="Disordered" evidence="1">
    <location>
        <begin position="1"/>
        <end position="21"/>
    </location>
</feature>
<dbReference type="PANTHER" id="PTHR33120:SF53">
    <property type="entry name" value="OS03G0697833 PROTEIN"/>
    <property type="match status" value="1"/>
</dbReference>
<dbReference type="Pfam" id="PF12274">
    <property type="entry name" value="DUF3615"/>
    <property type="match status" value="1"/>
</dbReference>
<keyword evidence="5" id="KW-1185">Reference proteome</keyword>
<comment type="caution">
    <text evidence="4">The sequence shown here is derived from an EMBL/GenBank/DDBJ whole genome shotgun (WGS) entry which is preliminary data.</text>
</comment>
<protein>
    <submittedName>
        <fullName evidence="4">Uncharacterized protein</fullName>
    </submittedName>
</protein>
<evidence type="ECO:0000256" key="1">
    <source>
        <dbReference type="SAM" id="MobiDB-lite"/>
    </source>
</evidence>
<dbReference type="InterPro" id="IPR022059">
    <property type="entry name" value="DUF3615"/>
</dbReference>
<dbReference type="InterPro" id="IPR046527">
    <property type="entry name" value="PIR2-like_helical"/>
</dbReference>
<evidence type="ECO:0000259" key="3">
    <source>
        <dbReference type="Pfam" id="PF20235"/>
    </source>
</evidence>
<dbReference type="Pfam" id="PF20235">
    <property type="entry name" value="PIR2-like_helical"/>
    <property type="match status" value="2"/>
</dbReference>
<evidence type="ECO:0000313" key="5">
    <source>
        <dbReference type="Proteomes" id="UP001054889"/>
    </source>
</evidence>
<evidence type="ECO:0000313" key="4">
    <source>
        <dbReference type="EMBL" id="GJN24093.1"/>
    </source>
</evidence>
<reference evidence="4" key="1">
    <citation type="journal article" date="2018" name="DNA Res.">
        <title>Multiple hybrid de novo genome assembly of finger millet, an orphan allotetraploid crop.</title>
        <authorList>
            <person name="Hatakeyama M."/>
            <person name="Aluri S."/>
            <person name="Balachadran M.T."/>
            <person name="Sivarajan S.R."/>
            <person name="Patrignani A."/>
            <person name="Gruter S."/>
            <person name="Poveda L."/>
            <person name="Shimizu-Inatsugi R."/>
            <person name="Baeten J."/>
            <person name="Francoijs K.J."/>
            <person name="Nataraja K.N."/>
            <person name="Reddy Y.A.N."/>
            <person name="Phadnis S."/>
            <person name="Ravikumar R.L."/>
            <person name="Schlapbach R."/>
            <person name="Sreeman S.M."/>
            <person name="Shimizu K.K."/>
        </authorList>
    </citation>
    <scope>NUCLEOTIDE SEQUENCE</scope>
</reference>
<sequence>MAGKRRRSAPSTPRPRSDRSERAIQNRSTLLETINGFYAAALDRLPVDEMPALVPRLLKAGLCVGFSDPVTNIIVNTVATCSRRVPDRNNKVVIEKAAKRRRRKALSRAAADTANVGYLLVAAPALEYLILANADVLTAVRLVEADRHYSFSFRLDSRTTRTAFRCAALASCHPKPRALVNRTYSLASRMEEMTELLATQQGPLSCNTVETISGLLLLTNKRSEKLQGADGVVIIITPPHQFIQEQVKQPPFFPTKSLKSVLPDRIYRLYIDALARLPRDMLQKHYYRSLLKAGHCYGLLEDPVSNIVLNTVWYETVFPPQKRLSVSSVSMISSRSLVRVACRSLHGLVEYLRACFRMVSDHQAMRYLLFSDANIWGALDMARREGHVERTGLAQDGAYKAAAIAAMHPDPNAVAGFLVSTFPSMSLSLRTDDSSSPFSNLQLLSQMLMRCLSTSTRHGSVQTSPAPLSDGGSKVLAWIQNDFKQEERFVCGKVNAALKKYTQQTGGPQYELHIICGFNRNVGNSYGWGFQYGPGHNMRPRKTQYSHINFLASPKGSHSSAPILFFAECSNNEDVIDDLSCCPVMGHPAKFRCFHCENEGAKIVHPDLENYNDRAIYFERMACKDLGGMTVNDSGERLINSSMDICEEDCIYFDTNRDVMCANFLNERARIF</sequence>
<dbReference type="PANTHER" id="PTHR33120">
    <property type="entry name" value="EXPRESSED PROTEIN-RELATED"/>
    <property type="match status" value="1"/>
</dbReference>
<dbReference type="Proteomes" id="UP001054889">
    <property type="component" value="Unassembled WGS sequence"/>
</dbReference>
<organism evidence="4 5">
    <name type="scientific">Eleusine coracana subsp. coracana</name>
    <dbReference type="NCBI Taxonomy" id="191504"/>
    <lineage>
        <taxon>Eukaryota</taxon>
        <taxon>Viridiplantae</taxon>
        <taxon>Streptophyta</taxon>
        <taxon>Embryophyta</taxon>
        <taxon>Tracheophyta</taxon>
        <taxon>Spermatophyta</taxon>
        <taxon>Magnoliopsida</taxon>
        <taxon>Liliopsida</taxon>
        <taxon>Poales</taxon>
        <taxon>Poaceae</taxon>
        <taxon>PACMAD clade</taxon>
        <taxon>Chloridoideae</taxon>
        <taxon>Cynodonteae</taxon>
        <taxon>Eleusininae</taxon>
        <taxon>Eleusine</taxon>
    </lineage>
</organism>
<feature type="domain" description="DUF3615" evidence="2">
    <location>
        <begin position="494"/>
        <end position="606"/>
    </location>
</feature>